<keyword evidence="9" id="KW-0804">Transcription</keyword>
<accession>A0AAN8M8B4</accession>
<organism evidence="15 16">
    <name type="scientific">Coregonus suidteri</name>
    <dbReference type="NCBI Taxonomy" id="861788"/>
    <lineage>
        <taxon>Eukaryota</taxon>
        <taxon>Metazoa</taxon>
        <taxon>Chordata</taxon>
        <taxon>Craniata</taxon>
        <taxon>Vertebrata</taxon>
        <taxon>Euteleostomi</taxon>
        <taxon>Actinopterygii</taxon>
        <taxon>Neopterygii</taxon>
        <taxon>Teleostei</taxon>
        <taxon>Protacanthopterygii</taxon>
        <taxon>Salmoniformes</taxon>
        <taxon>Salmonidae</taxon>
        <taxon>Coregoninae</taxon>
        <taxon>Coregonus</taxon>
    </lineage>
</organism>
<keyword evidence="5 11" id="KW-0863">Zinc-finger</keyword>
<dbReference type="GO" id="GO:0005634">
    <property type="term" value="C:nucleus"/>
    <property type="evidence" value="ECO:0007669"/>
    <property type="project" value="UniProtKB-SubCell"/>
</dbReference>
<keyword evidence="4" id="KW-0677">Repeat</keyword>
<evidence type="ECO:0000256" key="11">
    <source>
        <dbReference type="PROSITE-ProRule" id="PRU00042"/>
    </source>
</evidence>
<feature type="coiled-coil region" evidence="12">
    <location>
        <begin position="23"/>
        <end position="50"/>
    </location>
</feature>
<gene>
    <name evidence="15" type="ORF">J4Q44_G00042860</name>
</gene>
<dbReference type="PANTHER" id="PTHR24381:SF390">
    <property type="entry name" value="ZINC FINGER PROTEIN 37 HOMOLOG"/>
    <property type="match status" value="1"/>
</dbReference>
<dbReference type="PROSITE" id="PS50157">
    <property type="entry name" value="ZINC_FINGER_C2H2_2"/>
    <property type="match status" value="8"/>
</dbReference>
<evidence type="ECO:0000256" key="12">
    <source>
        <dbReference type="SAM" id="Coils"/>
    </source>
</evidence>
<dbReference type="FunFam" id="3.30.160.60:FF:001156">
    <property type="entry name" value="Zinc finger protein 407"/>
    <property type="match status" value="1"/>
</dbReference>
<evidence type="ECO:0000256" key="8">
    <source>
        <dbReference type="ARBA" id="ARBA00023125"/>
    </source>
</evidence>
<evidence type="ECO:0000256" key="10">
    <source>
        <dbReference type="ARBA" id="ARBA00023242"/>
    </source>
</evidence>
<evidence type="ECO:0000256" key="13">
    <source>
        <dbReference type="SAM" id="MobiDB-lite"/>
    </source>
</evidence>
<dbReference type="EMBL" id="JAGTTL010000003">
    <property type="protein sequence ID" value="KAK6324944.1"/>
    <property type="molecule type" value="Genomic_DNA"/>
</dbReference>
<feature type="compositionally biased region" description="Polar residues" evidence="13">
    <location>
        <begin position="171"/>
        <end position="186"/>
    </location>
</feature>
<evidence type="ECO:0000256" key="9">
    <source>
        <dbReference type="ARBA" id="ARBA00023163"/>
    </source>
</evidence>
<keyword evidence="7" id="KW-0805">Transcription regulation</keyword>
<evidence type="ECO:0000256" key="6">
    <source>
        <dbReference type="ARBA" id="ARBA00022833"/>
    </source>
</evidence>
<feature type="domain" description="C2H2-type" evidence="14">
    <location>
        <begin position="379"/>
        <end position="406"/>
    </location>
</feature>
<feature type="domain" description="C2H2-type" evidence="14">
    <location>
        <begin position="239"/>
        <end position="266"/>
    </location>
</feature>
<feature type="domain" description="C2H2-type" evidence="14">
    <location>
        <begin position="351"/>
        <end position="378"/>
    </location>
</feature>
<dbReference type="FunFam" id="3.30.160.60:FF:000508">
    <property type="entry name" value="Myeloid zinc finger 1"/>
    <property type="match status" value="2"/>
</dbReference>
<dbReference type="Gene3D" id="3.30.160.60">
    <property type="entry name" value="Classic Zinc Finger"/>
    <property type="match status" value="9"/>
</dbReference>
<dbReference type="InterPro" id="IPR036236">
    <property type="entry name" value="Znf_C2H2_sf"/>
</dbReference>
<feature type="domain" description="C2H2-type" evidence="14">
    <location>
        <begin position="267"/>
        <end position="294"/>
    </location>
</feature>
<dbReference type="GO" id="GO:0000977">
    <property type="term" value="F:RNA polymerase II transcription regulatory region sequence-specific DNA binding"/>
    <property type="evidence" value="ECO:0007669"/>
    <property type="project" value="TreeGrafter"/>
</dbReference>
<dbReference type="FunFam" id="3.30.160.60:FF:000862">
    <property type="entry name" value="zinc finger protein 697"/>
    <property type="match status" value="1"/>
</dbReference>
<feature type="region of interest" description="Disordered" evidence="13">
    <location>
        <begin position="163"/>
        <end position="223"/>
    </location>
</feature>
<evidence type="ECO:0000256" key="3">
    <source>
        <dbReference type="ARBA" id="ARBA00022723"/>
    </source>
</evidence>
<reference evidence="15 16" key="1">
    <citation type="submission" date="2021-04" db="EMBL/GenBank/DDBJ databases">
        <authorList>
            <person name="De Guttry C."/>
            <person name="Zahm M."/>
            <person name="Klopp C."/>
            <person name="Cabau C."/>
            <person name="Louis A."/>
            <person name="Berthelot C."/>
            <person name="Parey E."/>
            <person name="Roest Crollius H."/>
            <person name="Montfort J."/>
            <person name="Robinson-Rechavi M."/>
            <person name="Bucao C."/>
            <person name="Bouchez O."/>
            <person name="Gislard M."/>
            <person name="Lluch J."/>
            <person name="Milhes M."/>
            <person name="Lampietro C."/>
            <person name="Lopez Roques C."/>
            <person name="Donnadieu C."/>
            <person name="Braasch I."/>
            <person name="Desvignes T."/>
            <person name="Postlethwait J."/>
            <person name="Bobe J."/>
            <person name="Wedekind C."/>
            <person name="Guiguen Y."/>
        </authorList>
    </citation>
    <scope>NUCLEOTIDE SEQUENCE [LARGE SCALE GENOMIC DNA]</scope>
    <source>
        <strain evidence="15">Cs_M1</strain>
        <tissue evidence="15">Blood</tissue>
    </source>
</reference>
<comment type="similarity">
    <text evidence="2">Belongs to the krueppel C2H2-type zinc-finger protein family.</text>
</comment>
<comment type="caution">
    <text evidence="15">The sequence shown here is derived from an EMBL/GenBank/DDBJ whole genome shotgun (WGS) entry which is preliminary data.</text>
</comment>
<keyword evidence="16" id="KW-1185">Reference proteome</keyword>
<dbReference type="FunFam" id="3.30.160.60:FF:002343">
    <property type="entry name" value="Zinc finger protein 33A"/>
    <property type="match status" value="1"/>
</dbReference>
<protein>
    <recommendedName>
        <fullName evidence="14">C2H2-type domain-containing protein</fullName>
    </recommendedName>
</protein>
<sequence length="463" mass="52026">MAKLQSLIVFVNERLTVAAVEILDVVEKVVAEYQEEISRSKEENDRLRRLLRITPEIKLCRIDSLQFSLAVSEEEVTPEQQHCEQEWSHSLEDPAPIQIKKEQEEVGKIQGLQADIIEFIFTPPCVKSECDQEDQLQSLTLPQTVKYRESDSKPVNRKPFVAVTHFDNPSDPYNQDNASSHRSAASSDPVGLDISRPLDPNPPLKKPSTTSKKPHTGKILNCKGPLNRHIQTHTGEKAFSCGDCEKSFNRKWTLNEHIRSHTGVKPFSCDACGKSFRHKKNLTEHIRSHTGVKPFSCGDCGTRFNHKVSLNRHVLTHTGDKSFVCGDCGKSFRQKVSLNRHMMTHTGEKSFVCGDCGKSFRHKGTLTAHILTHTGEKPFSCGDCGKSFRQKVTLNRHIWAHTGEKPFSCGDCGKSFKHKGDLTKHTLIHTGEKPFSCDDCGKSFNKKGNLTVHLLTHTGEKNI</sequence>
<dbReference type="FunFam" id="3.30.160.60:FF:000151">
    <property type="entry name" value="Zinc finger and SCAN domain-containing 21"/>
    <property type="match status" value="1"/>
</dbReference>
<dbReference type="GO" id="GO:0000981">
    <property type="term" value="F:DNA-binding transcription factor activity, RNA polymerase II-specific"/>
    <property type="evidence" value="ECO:0007669"/>
    <property type="project" value="TreeGrafter"/>
</dbReference>
<keyword evidence="10" id="KW-0539">Nucleus</keyword>
<comment type="subcellular location">
    <subcellularLocation>
        <location evidence="1">Nucleus</location>
    </subcellularLocation>
</comment>
<dbReference type="PANTHER" id="PTHR24381">
    <property type="entry name" value="ZINC FINGER PROTEIN"/>
    <property type="match status" value="1"/>
</dbReference>
<evidence type="ECO:0000256" key="2">
    <source>
        <dbReference type="ARBA" id="ARBA00006991"/>
    </source>
</evidence>
<keyword evidence="3" id="KW-0479">Metal-binding</keyword>
<keyword evidence="12" id="KW-0175">Coiled coil</keyword>
<evidence type="ECO:0000256" key="1">
    <source>
        <dbReference type="ARBA" id="ARBA00004123"/>
    </source>
</evidence>
<dbReference type="GO" id="GO:0042802">
    <property type="term" value="F:identical protein binding"/>
    <property type="evidence" value="ECO:0007669"/>
    <property type="project" value="UniProtKB-ARBA"/>
</dbReference>
<feature type="domain" description="C2H2-type" evidence="14">
    <location>
        <begin position="407"/>
        <end position="434"/>
    </location>
</feature>
<dbReference type="SUPFAM" id="SSF57667">
    <property type="entry name" value="beta-beta-alpha zinc fingers"/>
    <property type="match status" value="6"/>
</dbReference>
<dbReference type="Pfam" id="PF00096">
    <property type="entry name" value="zf-C2H2"/>
    <property type="match status" value="8"/>
</dbReference>
<evidence type="ECO:0000313" key="15">
    <source>
        <dbReference type="EMBL" id="KAK6324944.1"/>
    </source>
</evidence>
<evidence type="ECO:0000259" key="14">
    <source>
        <dbReference type="PROSITE" id="PS50157"/>
    </source>
</evidence>
<proteinExistence type="inferred from homology"/>
<evidence type="ECO:0000313" key="16">
    <source>
        <dbReference type="Proteomes" id="UP001356427"/>
    </source>
</evidence>
<dbReference type="FunFam" id="3.30.160.60:FF:000100">
    <property type="entry name" value="Zinc finger 45-like"/>
    <property type="match status" value="1"/>
</dbReference>
<evidence type="ECO:0000256" key="7">
    <source>
        <dbReference type="ARBA" id="ARBA00023015"/>
    </source>
</evidence>
<keyword evidence="8" id="KW-0238">DNA-binding</keyword>
<feature type="domain" description="C2H2-type" evidence="14">
    <location>
        <begin position="295"/>
        <end position="322"/>
    </location>
</feature>
<dbReference type="GO" id="GO:0008270">
    <property type="term" value="F:zinc ion binding"/>
    <property type="evidence" value="ECO:0007669"/>
    <property type="project" value="UniProtKB-KW"/>
</dbReference>
<dbReference type="PROSITE" id="PS00028">
    <property type="entry name" value="ZINC_FINGER_C2H2_1"/>
    <property type="match status" value="8"/>
</dbReference>
<evidence type="ECO:0000256" key="4">
    <source>
        <dbReference type="ARBA" id="ARBA00022737"/>
    </source>
</evidence>
<dbReference type="SMART" id="SM00355">
    <property type="entry name" value="ZnF_C2H2"/>
    <property type="match status" value="8"/>
</dbReference>
<evidence type="ECO:0000256" key="5">
    <source>
        <dbReference type="ARBA" id="ARBA00022771"/>
    </source>
</evidence>
<name>A0AAN8M8B4_9TELE</name>
<feature type="domain" description="C2H2-type" evidence="14">
    <location>
        <begin position="323"/>
        <end position="350"/>
    </location>
</feature>
<dbReference type="InterPro" id="IPR013087">
    <property type="entry name" value="Znf_C2H2_type"/>
</dbReference>
<keyword evidence="6" id="KW-0862">Zinc</keyword>
<dbReference type="FunFam" id="3.30.160.60:FF:002282">
    <property type="entry name" value="Wu:fb97d07 protein"/>
    <property type="match status" value="1"/>
</dbReference>
<feature type="domain" description="C2H2-type" evidence="14">
    <location>
        <begin position="435"/>
        <end position="462"/>
    </location>
</feature>
<dbReference type="AlphaFoldDB" id="A0AAN8M8B4"/>
<dbReference type="Proteomes" id="UP001356427">
    <property type="component" value="Unassembled WGS sequence"/>
</dbReference>